<evidence type="ECO:0000259" key="6">
    <source>
        <dbReference type="PROSITE" id="PS50110"/>
    </source>
</evidence>
<dbReference type="InterPro" id="IPR020449">
    <property type="entry name" value="Tscrpt_reg_AraC-type_HTH"/>
</dbReference>
<dbReference type="AlphaFoldDB" id="L0EAK2"/>
<dbReference type="Gene3D" id="3.40.50.2300">
    <property type="match status" value="1"/>
</dbReference>
<dbReference type="Pfam" id="PF00072">
    <property type="entry name" value="Response_reg"/>
    <property type="match status" value="1"/>
</dbReference>
<dbReference type="InterPro" id="IPR011006">
    <property type="entry name" value="CheY-like_superfamily"/>
</dbReference>
<keyword evidence="3" id="KW-0804">Transcription</keyword>
<dbReference type="GO" id="GO:0003700">
    <property type="term" value="F:DNA-binding transcription factor activity"/>
    <property type="evidence" value="ECO:0007669"/>
    <property type="project" value="InterPro"/>
</dbReference>
<dbReference type="Proteomes" id="UP000010795">
    <property type="component" value="Chromosome"/>
</dbReference>
<evidence type="ECO:0000256" key="3">
    <source>
        <dbReference type="ARBA" id="ARBA00023163"/>
    </source>
</evidence>
<dbReference type="CDD" id="cd17536">
    <property type="entry name" value="REC_YesN-like"/>
    <property type="match status" value="1"/>
</dbReference>
<feature type="domain" description="HTH araC/xylS-type" evidence="5">
    <location>
        <begin position="250"/>
        <end position="348"/>
    </location>
</feature>
<evidence type="ECO:0000313" key="8">
    <source>
        <dbReference type="Proteomes" id="UP000010795"/>
    </source>
</evidence>
<dbReference type="PROSITE" id="PS50110">
    <property type="entry name" value="RESPONSE_REGULATORY"/>
    <property type="match status" value="1"/>
</dbReference>
<dbReference type="SMART" id="SM00448">
    <property type="entry name" value="REC"/>
    <property type="match status" value="1"/>
</dbReference>
<keyword evidence="1" id="KW-0805">Transcription regulation</keyword>
<evidence type="ECO:0000313" key="7">
    <source>
        <dbReference type="EMBL" id="AGA56674.1"/>
    </source>
</evidence>
<dbReference type="eggNOG" id="COG2207">
    <property type="taxonomic scope" value="Bacteria"/>
</dbReference>
<dbReference type="GO" id="GO:0000160">
    <property type="term" value="P:phosphorelay signal transduction system"/>
    <property type="evidence" value="ECO:0007669"/>
    <property type="project" value="InterPro"/>
</dbReference>
<dbReference type="SUPFAM" id="SSF46689">
    <property type="entry name" value="Homeodomain-like"/>
    <property type="match status" value="2"/>
</dbReference>
<dbReference type="RefSeq" id="WP_015253438.1">
    <property type="nucleotide sequence ID" value="NC_019897.1"/>
</dbReference>
<dbReference type="SUPFAM" id="SSF52172">
    <property type="entry name" value="CheY-like"/>
    <property type="match status" value="1"/>
</dbReference>
<dbReference type="InterPro" id="IPR001789">
    <property type="entry name" value="Sig_transdc_resp-reg_receiver"/>
</dbReference>
<dbReference type="GO" id="GO:0043565">
    <property type="term" value="F:sequence-specific DNA binding"/>
    <property type="evidence" value="ECO:0007669"/>
    <property type="project" value="InterPro"/>
</dbReference>
<feature type="modified residue" description="4-aspartylphosphate" evidence="4">
    <location>
        <position position="55"/>
    </location>
</feature>
<dbReference type="KEGG" id="tco:Theco_0457"/>
<dbReference type="OrthoDB" id="342399at2"/>
<dbReference type="EMBL" id="CP003255">
    <property type="protein sequence ID" value="AGA56674.1"/>
    <property type="molecule type" value="Genomic_DNA"/>
</dbReference>
<dbReference type="InterPro" id="IPR009057">
    <property type="entry name" value="Homeodomain-like_sf"/>
</dbReference>
<dbReference type="eggNOG" id="COG4753">
    <property type="taxonomic scope" value="Bacteria"/>
</dbReference>
<protein>
    <submittedName>
        <fullName evidence="7">Response regulator containing CheY-like receiver domain and AraC-type DNA-binding domain</fullName>
    </submittedName>
</protein>
<evidence type="ECO:0000256" key="4">
    <source>
        <dbReference type="PROSITE-ProRule" id="PRU00169"/>
    </source>
</evidence>
<dbReference type="InterPro" id="IPR018060">
    <property type="entry name" value="HTH_AraC"/>
</dbReference>
<dbReference type="Gene3D" id="1.10.10.60">
    <property type="entry name" value="Homeodomain-like"/>
    <property type="match status" value="2"/>
</dbReference>
<dbReference type="Pfam" id="PF12833">
    <property type="entry name" value="HTH_18"/>
    <property type="match status" value="1"/>
</dbReference>
<dbReference type="PANTHER" id="PTHR43280">
    <property type="entry name" value="ARAC-FAMILY TRANSCRIPTIONAL REGULATOR"/>
    <property type="match status" value="1"/>
</dbReference>
<dbReference type="PROSITE" id="PS01124">
    <property type="entry name" value="HTH_ARAC_FAMILY_2"/>
    <property type="match status" value="1"/>
</dbReference>
<evidence type="ECO:0000256" key="2">
    <source>
        <dbReference type="ARBA" id="ARBA00023125"/>
    </source>
</evidence>
<dbReference type="PRINTS" id="PR00032">
    <property type="entry name" value="HTHARAC"/>
</dbReference>
<name>L0EAK2_THECK</name>
<organism evidence="7 8">
    <name type="scientific">Thermobacillus composti (strain DSM 18247 / JCM 13945 / KWC4)</name>
    <dbReference type="NCBI Taxonomy" id="717605"/>
    <lineage>
        <taxon>Bacteria</taxon>
        <taxon>Bacillati</taxon>
        <taxon>Bacillota</taxon>
        <taxon>Bacilli</taxon>
        <taxon>Bacillales</taxon>
        <taxon>Paenibacillaceae</taxon>
        <taxon>Thermobacillus</taxon>
    </lineage>
</organism>
<feature type="domain" description="Response regulatory" evidence="6">
    <location>
        <begin position="3"/>
        <end position="120"/>
    </location>
</feature>
<sequence>MIKTLLVDDEPWTLEVIKQFGRWEEFGMEIIGEADNGRKAMEIIRCHQPQLVITDMHMPGVDGVQLLQYLDEHCGGTKVIVISGYDDFVYTRQAIRSKVHEYLLKPIDPQELNTALGKCREEIAARLEWQTPGVLDRETVAAIDAAAKRMAALLTEGEREALRGAFEELYRKFLDHEHSRALIHRVYHELWKQWEETIVLHGLEIREPNRRWDPASADWRTTVDALRELYEQAFDKLQEERKYRNKINLRDVRQYIEQNYAEPLALESIARRFFVSKEYLSRAFKQETGWNVTDYILKLRMERAMSLLAEDSLPIKAVAGLVGYEDVAYFYRLFKKQFGVTPGEIRKSGAVVQVNKVQ</sequence>
<keyword evidence="8" id="KW-1185">Reference proteome</keyword>
<keyword evidence="4" id="KW-0597">Phosphoprotein</keyword>
<dbReference type="SMART" id="SM00342">
    <property type="entry name" value="HTH_ARAC"/>
    <property type="match status" value="1"/>
</dbReference>
<evidence type="ECO:0000256" key="1">
    <source>
        <dbReference type="ARBA" id="ARBA00023015"/>
    </source>
</evidence>
<evidence type="ECO:0000259" key="5">
    <source>
        <dbReference type="PROSITE" id="PS01124"/>
    </source>
</evidence>
<dbReference type="STRING" id="717605.Theco_0457"/>
<keyword evidence="2 7" id="KW-0238">DNA-binding</keyword>
<accession>L0EAK2</accession>
<reference evidence="8" key="1">
    <citation type="submission" date="2012-01" db="EMBL/GenBank/DDBJ databases">
        <title>Complete sequence of chromosome of Thermobacillus composti KWC4.</title>
        <authorList>
            <person name="Lucas S."/>
            <person name="Han J."/>
            <person name="Lapidus A."/>
            <person name="Cheng J.-F."/>
            <person name="Goodwin L."/>
            <person name="Pitluck S."/>
            <person name="Peters L."/>
            <person name="Ovchinnikova G."/>
            <person name="Teshima H."/>
            <person name="Detter J.C."/>
            <person name="Han C."/>
            <person name="Tapia R."/>
            <person name="Land M."/>
            <person name="Hauser L."/>
            <person name="Kyrpides N."/>
            <person name="Ivanova N."/>
            <person name="Pagani I."/>
            <person name="Anderson I."/>
            <person name="Woyke T."/>
        </authorList>
    </citation>
    <scope>NUCLEOTIDE SEQUENCE [LARGE SCALE GENOMIC DNA]</scope>
    <source>
        <strain evidence="8">DSM 18247 / JCM 13945 / KWC4</strain>
    </source>
</reference>
<dbReference type="HOGENOM" id="CLU_000445_5_0_9"/>
<gene>
    <name evidence="7" type="ordered locus">Theco_0457</name>
</gene>
<dbReference type="PANTHER" id="PTHR43280:SF10">
    <property type="entry name" value="REGULATORY PROTEIN POCR"/>
    <property type="match status" value="1"/>
</dbReference>
<proteinExistence type="predicted"/>